<dbReference type="UniPathway" id="UPA00696"/>
<dbReference type="SUPFAM" id="SSF51445">
    <property type="entry name" value="(Trans)glycosidases"/>
    <property type="match status" value="1"/>
</dbReference>
<dbReference type="AlphaFoldDB" id="A0A0D1VS84"/>
<dbReference type="InterPro" id="IPR037524">
    <property type="entry name" value="PA14/GLEYA"/>
</dbReference>
<name>A0A0D1VS84_9EURO</name>
<evidence type="ECO:0000256" key="2">
    <source>
        <dbReference type="ARBA" id="ARBA00004987"/>
    </source>
</evidence>
<dbReference type="Gene3D" id="3.20.20.300">
    <property type="entry name" value="Glycoside hydrolase, family 3, N-terminal domain"/>
    <property type="match status" value="1"/>
</dbReference>
<protein>
    <recommendedName>
        <fullName evidence="10">beta-glucosidase</fullName>
        <ecNumber evidence="10">3.2.1.21</ecNumber>
    </recommendedName>
</protein>
<proteinExistence type="inferred from homology"/>
<keyword evidence="4 10" id="KW-0378">Hydrolase</keyword>
<evidence type="ECO:0000256" key="10">
    <source>
        <dbReference type="RuleBase" id="RU361161"/>
    </source>
</evidence>
<comment type="catalytic activity">
    <reaction evidence="1 10">
        <text>Hydrolysis of terminal, non-reducing beta-D-glucosyl residues with release of beta-D-glucose.</text>
        <dbReference type="EC" id="3.2.1.21"/>
    </reaction>
</comment>
<sequence>MSAMGGIRESTFEVEDVLSKLQVEEKIALLSGVNFWHTAPVHRLGVPSIRLSDGPNGVRGTKFFNGVPAACLPCGTALAATWDTELVRRGGVLQGEEAIAKGASVILGPTANMQRSPLGGRGFESFSEDPVLAGLVAAAAINGIQSKGVAATLKHFVGNDQEHQRQSVDIIVTERALREIYLMPFQIAQKHSSPWSYMTAYNSVNGTHVSEDPKLLRSILRDEWGFDGMIMSDWFGTYSATESIKAGLDLEMPGPSYCRGQMVKQALGCGKLSEYDIDGCVREVLKLVKKVMPLELPENGDESSIDSPETAALLRLIASSSIVLMKNERGTLPFKKDKTTAVIGPNAAIAAYSGGGSASLLPYYAVSPLEGIKSQVPTAQYTIGAPGWRDLPLISNITTTERGKPGLCMRLFLDPPSKKNRQVVDELYVSTSNLILYDYQNPKIPSNLYWAELEGSITPEESSDYDFSISVAGTAELYVDGVCVVDNETKQTPGDSFFGKGTVEEVRTTYMEKGKRYNILATFGTLPTQTCTAPGAVGFGAGGIRIGGARKLDRKTEISRAVELARQVDQVIVCVGLNKDWESEGYDRPNMDLPQGSDELIRAILSANPNTAVVIQSGTPISMPWLHDVPALIQAWYGGNETGNAIADVVFGDVNPSGKLPLTFPNRNEDNPAFLNFRSERGRTLYGEDVYVGYRFYEKSGRAVNFPFGHGLSYTSFVMEKLSVKDAISPSEEILVTVDVFNTGSVAGAQVVQVYVAQDSPTINRPPKELKGFTKVQLNPGGREKVEVRMFKNYAASFWDEDRNAWVMEKGRYTVLVGDSSTNTPLTGSFEVETTRWWTGL</sequence>
<dbReference type="GO" id="GO:0008422">
    <property type="term" value="F:beta-glucosidase activity"/>
    <property type="evidence" value="ECO:0007669"/>
    <property type="project" value="UniProtKB-EC"/>
</dbReference>
<evidence type="ECO:0000256" key="1">
    <source>
        <dbReference type="ARBA" id="ARBA00000448"/>
    </source>
</evidence>
<dbReference type="PRINTS" id="PR00133">
    <property type="entry name" value="GLHYDRLASE3"/>
</dbReference>
<evidence type="ECO:0000256" key="7">
    <source>
        <dbReference type="ARBA" id="ARBA00023277"/>
    </source>
</evidence>
<dbReference type="InterPro" id="IPR050288">
    <property type="entry name" value="Cellulose_deg_GH3"/>
</dbReference>
<dbReference type="EC" id="3.2.1.21" evidence="10"/>
<evidence type="ECO:0000259" key="11">
    <source>
        <dbReference type="PROSITE" id="PS51820"/>
    </source>
</evidence>
<dbReference type="Pfam" id="PF14310">
    <property type="entry name" value="Fn3-like"/>
    <property type="match status" value="1"/>
</dbReference>
<dbReference type="HOGENOM" id="CLU_004542_4_0_1"/>
<comment type="pathway">
    <text evidence="2 10">Glycan metabolism; cellulose degradation.</text>
</comment>
<dbReference type="FunFam" id="3.20.20.300:FF:000006">
    <property type="entry name" value="Beta-glucosidase H"/>
    <property type="match status" value="1"/>
</dbReference>
<dbReference type="FunFam" id="2.60.40.10:FF:000495">
    <property type="entry name" value="Periplasmic beta-glucosidase"/>
    <property type="match status" value="1"/>
</dbReference>
<dbReference type="GO" id="GO:0030245">
    <property type="term" value="P:cellulose catabolic process"/>
    <property type="evidence" value="ECO:0007669"/>
    <property type="project" value="UniProtKB-UniPathway"/>
</dbReference>
<evidence type="ECO:0000256" key="5">
    <source>
        <dbReference type="ARBA" id="ARBA00023001"/>
    </source>
</evidence>
<dbReference type="InterPro" id="IPR019800">
    <property type="entry name" value="Glyco_hydro_3_AS"/>
</dbReference>
<evidence type="ECO:0000313" key="12">
    <source>
        <dbReference type="EMBL" id="KIV78960.1"/>
    </source>
</evidence>
<dbReference type="InterPro" id="IPR026891">
    <property type="entry name" value="Fn3-like"/>
</dbReference>
<dbReference type="SMART" id="SM00758">
    <property type="entry name" value="PA14"/>
    <property type="match status" value="1"/>
</dbReference>
<evidence type="ECO:0000256" key="3">
    <source>
        <dbReference type="ARBA" id="ARBA00005336"/>
    </source>
</evidence>
<dbReference type="Gene3D" id="2.60.40.10">
    <property type="entry name" value="Immunoglobulins"/>
    <property type="match status" value="1"/>
</dbReference>
<evidence type="ECO:0000256" key="6">
    <source>
        <dbReference type="ARBA" id="ARBA00023180"/>
    </source>
</evidence>
<keyword evidence="6" id="KW-0325">Glycoprotein</keyword>
<dbReference type="Proteomes" id="UP000053599">
    <property type="component" value="Unassembled WGS sequence"/>
</dbReference>
<keyword evidence="5" id="KW-0136">Cellulose degradation</keyword>
<keyword evidence="8 10" id="KW-0326">Glycosidase</keyword>
<dbReference type="Gene3D" id="3.40.50.1700">
    <property type="entry name" value="Glycoside hydrolase family 3 C-terminal domain"/>
    <property type="match status" value="1"/>
</dbReference>
<gene>
    <name evidence="12" type="ORF">PV11_06558</name>
</gene>
<organism evidence="12 13">
    <name type="scientific">Exophiala sideris</name>
    <dbReference type="NCBI Taxonomy" id="1016849"/>
    <lineage>
        <taxon>Eukaryota</taxon>
        <taxon>Fungi</taxon>
        <taxon>Dikarya</taxon>
        <taxon>Ascomycota</taxon>
        <taxon>Pezizomycotina</taxon>
        <taxon>Eurotiomycetes</taxon>
        <taxon>Chaetothyriomycetidae</taxon>
        <taxon>Chaetothyriales</taxon>
        <taxon>Herpotrichiellaceae</taxon>
        <taxon>Exophiala</taxon>
    </lineage>
</organism>
<dbReference type="InterPro" id="IPR013783">
    <property type="entry name" value="Ig-like_fold"/>
</dbReference>
<keyword evidence="7 10" id="KW-0119">Carbohydrate metabolism</keyword>
<dbReference type="PROSITE" id="PS00775">
    <property type="entry name" value="GLYCOSYL_HYDROL_F3"/>
    <property type="match status" value="1"/>
</dbReference>
<dbReference type="PANTHER" id="PTHR42715">
    <property type="entry name" value="BETA-GLUCOSIDASE"/>
    <property type="match status" value="1"/>
</dbReference>
<dbReference type="InterPro" id="IPR002772">
    <property type="entry name" value="Glyco_hydro_3_C"/>
</dbReference>
<dbReference type="Gene3D" id="2.60.120.260">
    <property type="entry name" value="Galactose-binding domain-like"/>
    <property type="match status" value="1"/>
</dbReference>
<accession>A0A0D1VS84</accession>
<dbReference type="InterPro" id="IPR036881">
    <property type="entry name" value="Glyco_hydro_3_C_sf"/>
</dbReference>
<reference evidence="12 13" key="1">
    <citation type="submission" date="2015-01" db="EMBL/GenBank/DDBJ databases">
        <title>The Genome Sequence of Exophiala sideris CBS121828.</title>
        <authorList>
            <consortium name="The Broad Institute Genomics Platform"/>
            <person name="Cuomo C."/>
            <person name="de Hoog S."/>
            <person name="Gorbushina A."/>
            <person name="Stielow B."/>
            <person name="Teixiera M."/>
            <person name="Abouelleil A."/>
            <person name="Chapman S.B."/>
            <person name="Priest M."/>
            <person name="Young S.K."/>
            <person name="Wortman J."/>
            <person name="Nusbaum C."/>
            <person name="Birren B."/>
        </authorList>
    </citation>
    <scope>NUCLEOTIDE SEQUENCE [LARGE SCALE GENOMIC DNA]</scope>
    <source>
        <strain evidence="12 13">CBS 121828</strain>
    </source>
</reference>
<evidence type="ECO:0000256" key="8">
    <source>
        <dbReference type="ARBA" id="ARBA00023295"/>
    </source>
</evidence>
<comment type="similarity">
    <text evidence="3 10">Belongs to the glycosyl hydrolase 3 family.</text>
</comment>
<dbReference type="InterPro" id="IPR017853">
    <property type="entry name" value="GH"/>
</dbReference>
<dbReference type="PROSITE" id="PS51820">
    <property type="entry name" value="PA14"/>
    <property type="match status" value="1"/>
</dbReference>
<feature type="domain" description="PA14" evidence="11">
    <location>
        <begin position="402"/>
        <end position="562"/>
    </location>
</feature>
<dbReference type="InterPro" id="IPR036962">
    <property type="entry name" value="Glyco_hydro_3_N_sf"/>
</dbReference>
<evidence type="ECO:0000313" key="13">
    <source>
        <dbReference type="Proteomes" id="UP000053599"/>
    </source>
</evidence>
<dbReference type="EMBL" id="KN846953">
    <property type="protein sequence ID" value="KIV78960.1"/>
    <property type="molecule type" value="Genomic_DNA"/>
</dbReference>
<dbReference type="Pfam" id="PF07691">
    <property type="entry name" value="PA14"/>
    <property type="match status" value="1"/>
</dbReference>
<dbReference type="Pfam" id="PF00933">
    <property type="entry name" value="Glyco_hydro_3"/>
    <property type="match status" value="1"/>
</dbReference>
<dbReference type="SUPFAM" id="SSF52279">
    <property type="entry name" value="Beta-D-glucan exohydrolase, C-terminal domain"/>
    <property type="match status" value="1"/>
</dbReference>
<keyword evidence="9 10" id="KW-0624">Polysaccharide degradation</keyword>
<evidence type="ECO:0000256" key="4">
    <source>
        <dbReference type="ARBA" id="ARBA00022801"/>
    </source>
</evidence>
<dbReference type="PANTHER" id="PTHR42715:SF27">
    <property type="entry name" value="BETA-GLUCOSIDASE-RELATED"/>
    <property type="match status" value="1"/>
</dbReference>
<evidence type="ECO:0000256" key="9">
    <source>
        <dbReference type="ARBA" id="ARBA00023326"/>
    </source>
</evidence>
<dbReference type="Pfam" id="PF01915">
    <property type="entry name" value="Glyco_hydro_3_C"/>
    <property type="match status" value="1"/>
</dbReference>
<dbReference type="SMART" id="SM01217">
    <property type="entry name" value="Fn3_like"/>
    <property type="match status" value="1"/>
</dbReference>
<dbReference type="InterPro" id="IPR011658">
    <property type="entry name" value="PA14_dom"/>
</dbReference>
<dbReference type="InterPro" id="IPR001764">
    <property type="entry name" value="Glyco_hydro_3_N"/>
</dbReference>
<dbReference type="STRING" id="1016849.A0A0D1VS84"/>
<dbReference type="OrthoDB" id="47059at2759"/>